<dbReference type="InterPro" id="IPR002509">
    <property type="entry name" value="NODB_dom"/>
</dbReference>
<dbReference type="Gene3D" id="3.20.20.370">
    <property type="entry name" value="Glycoside hydrolase/deacetylase"/>
    <property type="match status" value="1"/>
</dbReference>
<dbReference type="EMBL" id="CABO01000028">
    <property type="protein sequence ID" value="CBI02050.1"/>
    <property type="molecule type" value="Genomic_DNA"/>
</dbReference>
<comment type="caution">
    <text evidence="4">The sequence shown here is derived from an EMBL/GenBank/DDBJ whole genome shotgun (WGS) entry which is preliminary data.</text>
</comment>
<accession>E6Q491</accession>
<dbReference type="InterPro" id="IPR011330">
    <property type="entry name" value="Glyco_hydro/deAcase_b/a-brl"/>
</dbReference>
<reference evidence="4" key="1">
    <citation type="submission" date="2009-10" db="EMBL/GenBank/DDBJ databases">
        <title>Diversity of trophic interactions inside an arsenic-rich microbial ecosystem.</title>
        <authorList>
            <person name="Bertin P.N."/>
            <person name="Heinrich-Salmeron A."/>
            <person name="Pelletier E."/>
            <person name="Goulhen-Chollet F."/>
            <person name="Arsene-Ploetze F."/>
            <person name="Gallien S."/>
            <person name="Calteau A."/>
            <person name="Vallenet D."/>
            <person name="Casiot C."/>
            <person name="Chane-Woon-Ming B."/>
            <person name="Giloteaux L."/>
            <person name="Barakat M."/>
            <person name="Bonnefoy V."/>
            <person name="Bruneel O."/>
            <person name="Chandler M."/>
            <person name="Cleiss J."/>
            <person name="Duran R."/>
            <person name="Elbaz-Poulichet F."/>
            <person name="Fonknechten N."/>
            <person name="Lauga B."/>
            <person name="Mornico D."/>
            <person name="Ortet P."/>
            <person name="Schaeffer C."/>
            <person name="Siguier P."/>
            <person name="Alexander Thil Smith A."/>
            <person name="Van Dorsselaer A."/>
            <person name="Weissenbach J."/>
            <person name="Medigue C."/>
            <person name="Le Paslier D."/>
        </authorList>
    </citation>
    <scope>NUCLEOTIDE SEQUENCE</scope>
</reference>
<protein>
    <recommendedName>
        <fullName evidence="3">NodB homology domain-containing protein</fullName>
    </recommendedName>
</protein>
<dbReference type="PROSITE" id="PS51677">
    <property type="entry name" value="NODB"/>
    <property type="match status" value="1"/>
</dbReference>
<dbReference type="InterPro" id="IPR051398">
    <property type="entry name" value="Polysacch_Deacetylase"/>
</dbReference>
<dbReference type="PANTHER" id="PTHR34216:SF3">
    <property type="entry name" value="POLY-BETA-1,6-N-ACETYL-D-GLUCOSAMINE N-DEACETYLASE"/>
    <property type="match status" value="1"/>
</dbReference>
<gene>
    <name evidence="4" type="ORF">CARN4_2245</name>
</gene>
<dbReference type="SUPFAM" id="SSF88713">
    <property type="entry name" value="Glycoside hydrolase/deacetylase"/>
    <property type="match status" value="1"/>
</dbReference>
<dbReference type="SUPFAM" id="SSF101898">
    <property type="entry name" value="NHL repeat"/>
    <property type="match status" value="1"/>
</dbReference>
<dbReference type="GO" id="GO:0016810">
    <property type="term" value="F:hydrolase activity, acting on carbon-nitrogen (but not peptide) bonds"/>
    <property type="evidence" value="ECO:0007669"/>
    <property type="project" value="InterPro"/>
</dbReference>
<evidence type="ECO:0000259" key="3">
    <source>
        <dbReference type="PROSITE" id="PS51677"/>
    </source>
</evidence>
<evidence type="ECO:0000256" key="2">
    <source>
        <dbReference type="ARBA" id="ARBA00022729"/>
    </source>
</evidence>
<comment type="subcellular location">
    <subcellularLocation>
        <location evidence="1">Secreted</location>
    </subcellularLocation>
</comment>
<dbReference type="GO" id="GO:0005975">
    <property type="term" value="P:carbohydrate metabolic process"/>
    <property type="evidence" value="ECO:0007669"/>
    <property type="project" value="InterPro"/>
</dbReference>
<keyword evidence="2" id="KW-0732">Signal</keyword>
<dbReference type="PANTHER" id="PTHR34216">
    <property type="match status" value="1"/>
</dbReference>
<dbReference type="CDD" id="cd10918">
    <property type="entry name" value="CE4_NodB_like_5s_6s"/>
    <property type="match status" value="1"/>
</dbReference>
<evidence type="ECO:0000313" key="4">
    <source>
        <dbReference type="EMBL" id="CBI02050.1"/>
    </source>
</evidence>
<proteinExistence type="predicted"/>
<dbReference type="Pfam" id="PF01522">
    <property type="entry name" value="Polysacc_deac_1"/>
    <property type="match status" value="1"/>
</dbReference>
<name>E6Q491_9ZZZZ</name>
<feature type="domain" description="NodB homology" evidence="3">
    <location>
        <begin position="107"/>
        <end position="249"/>
    </location>
</feature>
<dbReference type="GO" id="GO:0005576">
    <property type="term" value="C:extracellular region"/>
    <property type="evidence" value="ECO:0007669"/>
    <property type="project" value="UniProtKB-SubCell"/>
</dbReference>
<dbReference type="AlphaFoldDB" id="E6Q491"/>
<organism evidence="4">
    <name type="scientific">mine drainage metagenome</name>
    <dbReference type="NCBI Taxonomy" id="410659"/>
    <lineage>
        <taxon>unclassified sequences</taxon>
        <taxon>metagenomes</taxon>
        <taxon>ecological metagenomes</taxon>
    </lineage>
</organism>
<evidence type="ECO:0000256" key="1">
    <source>
        <dbReference type="ARBA" id="ARBA00004613"/>
    </source>
</evidence>
<sequence length="558" mass="60988">MRYLALFIVAIGVLLGSTPGGARPAGVAPKNLSLTLVREPTVRILMFHQVSNDPIEPKTGVGTPWMAPQRFNDLLHALAQRGYHFITMQRTVAFLSGKIPAARMPQRSVTLTFDDGYRSAWSEATPIFQRYHASATMFFEGHATGTIPGRLTDADLRAMARSSVWSLQSHGFAGHSDLVVGPHGDLSPYWYANLEWLSKDRRFETRAEFERRVQGDLLRFRRTFEPITGAPIDLFAYPSGEYGENAALPRGANPQTNTQAGHSNAPDLTPLIFRALKDDGFIAAFSVYDPGHVHFASRSDDLYALPRIGFLATASVAQDLRSMDALETKGLEFPEIENGQYTAVAPIAVSGAHIYAASTTQPLLYLLDRHGRRIAAYRENVLDRGRAGAPSAIGALALVKTDLWVVQQAALGVRATPFLNEFSIASGAPKLVSRRALPKAMSWLVGIAWLGGKLYGIDDGGEIFDVQSGRQVGRIVRSNTYQSGRFAGLAMGDGALITYDRKMHRILVVTPEGAIRATGALLGDVRSLAVAGSRLFVSRWDTARHMFRVYTMGTASKK</sequence>